<accession>A0A1N7JHI3</accession>
<reference evidence="5" key="1">
    <citation type="submission" date="2017-01" db="EMBL/GenBank/DDBJ databases">
        <authorList>
            <person name="Varghese N."/>
            <person name="Submissions S."/>
        </authorList>
    </citation>
    <scope>NUCLEOTIDE SEQUENCE [LARGE SCALE GENOMIC DNA]</scope>
    <source>
        <strain evidence="5">DSM 44531</strain>
    </source>
</reference>
<dbReference type="InterPro" id="IPR027788">
    <property type="entry name" value="Alpha/beta-hydrolase_N_dom"/>
</dbReference>
<feature type="transmembrane region" description="Helical" evidence="1">
    <location>
        <begin position="216"/>
        <end position="234"/>
    </location>
</feature>
<dbReference type="AlphaFoldDB" id="A0A1N7JHI3"/>
<feature type="transmembrane region" description="Helical" evidence="1">
    <location>
        <begin position="177"/>
        <end position="195"/>
    </location>
</feature>
<name>A0A1N7JHI3_9CORY</name>
<sequence length="644" mass="71223">MKITPLDASFRSFRTRLGNWAEDATDSVKRLWPRRTHAVRAPLYAVELLADLTPVVRMSGLRRLPDDFAAGILGAEVATWSAISPSLLPHPWWVTTANIAICQAAGHSVGVGASNLASSIATSLNWTYPRKLRRKTAMPVQIAMGTITVAAYLSAALRRSEHERLVEDPTRLGPLRTLAGIGLGSIGYGALLLAGEGIQVTADRFNTELRRWMPPAVSWPLAILGLGALGVVLTDKVVVRQILNSAYRNADELNREFLPGATKPREPERSGSPDSLERWKYLGRQGRAVVAGGPRKADIQKVLGSEAEEPIRVFIGLKDRSPEEQAQMALKEMDRTDAWSRKAIAVLSSAGTGWINDFHTSGFEFLNRGDCAIVAQQYSFMPSAYSYASDREVPVRSSEVLIGAIRERLAEMPEEERPRLYVGGESLGAYGVADSFDSVDALLDRVDGGVFTGTPGFTARHIQLTQNRDHGSPERLPVVDGGRNVRFTAHPDHLEHTYDGSNYEQEWEFPRAVFAQHASDPVVWWDWWLFIRKPDWLREPGSRGVKAPEAQHVDVLQNMRWVPFITGWQVGVDQLTSQQQPGGHGHQYHDETVAYWNAVLDAGADEDQIAKISEWIHKDSTRIRATAASAAKESAQNTFSRSDS</sequence>
<dbReference type="RefSeq" id="WP_234958889.1">
    <property type="nucleotide sequence ID" value="NZ_CP046976.1"/>
</dbReference>
<proteinExistence type="predicted"/>
<evidence type="ECO:0000259" key="3">
    <source>
        <dbReference type="Pfam" id="PF15420"/>
    </source>
</evidence>
<dbReference type="InterPro" id="IPR027787">
    <property type="entry name" value="Alpha/beta-hydrolase_catalytic"/>
</dbReference>
<dbReference type="Pfam" id="PF15420">
    <property type="entry name" value="Abhydrolase_9_N"/>
    <property type="match status" value="1"/>
</dbReference>
<dbReference type="STRING" id="1161099.SAMN05444817_10821"/>
<evidence type="ECO:0000313" key="4">
    <source>
        <dbReference type="EMBL" id="SIS48795.1"/>
    </source>
</evidence>
<keyword evidence="1" id="KW-0812">Transmembrane</keyword>
<keyword evidence="1" id="KW-1133">Transmembrane helix</keyword>
<keyword evidence="1" id="KW-0472">Membrane</keyword>
<evidence type="ECO:0000313" key="5">
    <source>
        <dbReference type="Proteomes" id="UP000186292"/>
    </source>
</evidence>
<feature type="transmembrane region" description="Helical" evidence="1">
    <location>
        <begin position="138"/>
        <end position="157"/>
    </location>
</feature>
<evidence type="ECO:0000259" key="2">
    <source>
        <dbReference type="Pfam" id="PF10081"/>
    </source>
</evidence>
<feature type="domain" description="Alpha/beta-hydrolase catalytic" evidence="2">
    <location>
        <begin position="311"/>
        <end position="607"/>
    </location>
</feature>
<evidence type="ECO:0000256" key="1">
    <source>
        <dbReference type="SAM" id="Phobius"/>
    </source>
</evidence>
<protein>
    <submittedName>
        <fullName evidence="4">Uncharacterized membrane protein</fullName>
    </submittedName>
</protein>
<dbReference type="EMBL" id="FTOF01000008">
    <property type="protein sequence ID" value="SIS48795.1"/>
    <property type="molecule type" value="Genomic_DNA"/>
</dbReference>
<gene>
    <name evidence="4" type="ORF">SAMN05444817_10821</name>
</gene>
<dbReference type="ESTHER" id="9cory-a0a1n7jhi3">
    <property type="family name" value="Abhydrolase_9"/>
</dbReference>
<feature type="domain" description="Alpha/beta-hydrolase N-terminal" evidence="3">
    <location>
        <begin position="83"/>
        <end position="294"/>
    </location>
</feature>
<keyword evidence="5" id="KW-1185">Reference proteome</keyword>
<dbReference type="Proteomes" id="UP000186292">
    <property type="component" value="Unassembled WGS sequence"/>
</dbReference>
<organism evidence="4 5">
    <name type="scientific">Corynebacterium appendicis CIP 107643</name>
    <dbReference type="NCBI Taxonomy" id="1161099"/>
    <lineage>
        <taxon>Bacteria</taxon>
        <taxon>Bacillati</taxon>
        <taxon>Actinomycetota</taxon>
        <taxon>Actinomycetes</taxon>
        <taxon>Mycobacteriales</taxon>
        <taxon>Corynebacteriaceae</taxon>
        <taxon>Corynebacterium</taxon>
    </lineage>
</organism>
<dbReference type="Pfam" id="PF10081">
    <property type="entry name" value="Abhydrolase_9"/>
    <property type="match status" value="1"/>
</dbReference>